<dbReference type="AlphaFoldDB" id="F4PVB5"/>
<keyword evidence="2 3" id="KW-0040">ANK repeat</keyword>
<dbReference type="SMART" id="SM00248">
    <property type="entry name" value="ANK"/>
    <property type="match status" value="3"/>
</dbReference>
<evidence type="ECO:0000256" key="2">
    <source>
        <dbReference type="ARBA" id="ARBA00023043"/>
    </source>
</evidence>
<dbReference type="SUPFAM" id="SSF48403">
    <property type="entry name" value="Ankyrin repeat"/>
    <property type="match status" value="1"/>
</dbReference>
<feature type="compositionally biased region" description="Polar residues" evidence="4">
    <location>
        <begin position="413"/>
        <end position="424"/>
    </location>
</feature>
<dbReference type="GeneID" id="14872116"/>
<reference evidence="6" key="1">
    <citation type="journal article" date="2011" name="Genome Res.">
        <title>Phylogeny-wide analysis of social amoeba genomes highlights ancient origins for complex intercellular communication.</title>
        <authorList>
            <person name="Heidel A.J."/>
            <person name="Lawal H.M."/>
            <person name="Felder M."/>
            <person name="Schilde C."/>
            <person name="Helps N.R."/>
            <person name="Tunggal B."/>
            <person name="Rivero F."/>
            <person name="John U."/>
            <person name="Schleicher M."/>
            <person name="Eichinger L."/>
            <person name="Platzer M."/>
            <person name="Noegel A.A."/>
            <person name="Schaap P."/>
            <person name="Gloeckner G."/>
        </authorList>
    </citation>
    <scope>NUCLEOTIDE SEQUENCE [LARGE SCALE GENOMIC DNA]</scope>
    <source>
        <strain evidence="6">SH3</strain>
    </source>
</reference>
<dbReference type="OrthoDB" id="10057496at2759"/>
<dbReference type="PANTHER" id="PTHR24126">
    <property type="entry name" value="ANKYRIN REPEAT, PH AND SEC7 DOMAIN CONTAINING PROTEIN SECG-RELATED"/>
    <property type="match status" value="1"/>
</dbReference>
<dbReference type="Proteomes" id="UP000007797">
    <property type="component" value="Unassembled WGS sequence"/>
</dbReference>
<keyword evidence="1" id="KW-0677">Repeat</keyword>
<dbReference type="InterPro" id="IPR036770">
    <property type="entry name" value="Ankyrin_rpt-contain_sf"/>
</dbReference>
<evidence type="ECO:0000256" key="4">
    <source>
        <dbReference type="SAM" id="MobiDB-lite"/>
    </source>
</evidence>
<protein>
    <recommendedName>
        <fullName evidence="7">Ankyrin repeat-containing protein</fullName>
    </recommendedName>
</protein>
<feature type="region of interest" description="Disordered" evidence="4">
    <location>
        <begin position="405"/>
        <end position="424"/>
    </location>
</feature>
<gene>
    <name evidence="5" type="ORF">DFA_07037</name>
</gene>
<dbReference type="EMBL" id="GL883013">
    <property type="protein sequence ID" value="EGG19929.1"/>
    <property type="molecule type" value="Genomic_DNA"/>
</dbReference>
<evidence type="ECO:0000256" key="1">
    <source>
        <dbReference type="ARBA" id="ARBA00022737"/>
    </source>
</evidence>
<evidence type="ECO:0000256" key="3">
    <source>
        <dbReference type="PROSITE-ProRule" id="PRU00023"/>
    </source>
</evidence>
<proteinExistence type="predicted"/>
<evidence type="ECO:0008006" key="7">
    <source>
        <dbReference type="Google" id="ProtNLM"/>
    </source>
</evidence>
<feature type="repeat" description="ANK" evidence="3">
    <location>
        <begin position="745"/>
        <end position="777"/>
    </location>
</feature>
<dbReference type="KEGG" id="dfa:DFA_07037"/>
<dbReference type="Gene3D" id="1.25.40.20">
    <property type="entry name" value="Ankyrin repeat-containing domain"/>
    <property type="match status" value="1"/>
</dbReference>
<dbReference type="PROSITE" id="PS50297">
    <property type="entry name" value="ANK_REP_REGION"/>
    <property type="match status" value="1"/>
</dbReference>
<evidence type="ECO:0000313" key="5">
    <source>
        <dbReference type="EMBL" id="EGG19929.1"/>
    </source>
</evidence>
<accession>F4PVB5</accession>
<evidence type="ECO:0000313" key="6">
    <source>
        <dbReference type="Proteomes" id="UP000007797"/>
    </source>
</evidence>
<dbReference type="RefSeq" id="XP_004366912.1">
    <property type="nucleotide sequence ID" value="XM_004366855.1"/>
</dbReference>
<dbReference type="Pfam" id="PF12796">
    <property type="entry name" value="Ank_2"/>
    <property type="match status" value="1"/>
</dbReference>
<dbReference type="PROSITE" id="PS50088">
    <property type="entry name" value="ANK_REPEAT"/>
    <property type="match status" value="2"/>
</dbReference>
<organism evidence="5 6">
    <name type="scientific">Cavenderia fasciculata</name>
    <name type="common">Slime mold</name>
    <name type="synonym">Dictyostelium fasciculatum</name>
    <dbReference type="NCBI Taxonomy" id="261658"/>
    <lineage>
        <taxon>Eukaryota</taxon>
        <taxon>Amoebozoa</taxon>
        <taxon>Evosea</taxon>
        <taxon>Eumycetozoa</taxon>
        <taxon>Dictyostelia</taxon>
        <taxon>Acytosteliales</taxon>
        <taxon>Cavenderiaceae</taxon>
        <taxon>Cavenderia</taxon>
    </lineage>
</organism>
<name>F4PVB5_CACFS</name>
<dbReference type="Pfam" id="PF13637">
    <property type="entry name" value="Ank_4"/>
    <property type="match status" value="1"/>
</dbReference>
<feature type="repeat" description="ANK" evidence="3">
    <location>
        <begin position="778"/>
        <end position="817"/>
    </location>
</feature>
<dbReference type="PANTHER" id="PTHR24126:SF14">
    <property type="entry name" value="ANK_REP_REGION DOMAIN-CONTAINING PROTEIN"/>
    <property type="match status" value="1"/>
</dbReference>
<keyword evidence="6" id="KW-1185">Reference proteome</keyword>
<dbReference type="STRING" id="1054147.F4PVB5"/>
<sequence>MFNIYITRNIHKYINIIDHANLKLVSKQWYHSLNSNHQWLIYILNELKQDDQEEQEESSSLSLSFPRVNIKFTIQDDVSCGFKDGYFKQLYINLFGSRYQSRLLFIKLLNSSKEYNEMMMMVQGGGDNNNNNNILLDFYRLQSQRSSIIIDALNTQFYYPLVESKVIVPIKTILFTPRFIEGNQKTIKSLQQSTEVKGLVMLEHDFYSFTTSGTIDGVYQPKDTMSTKNPSSMSTRVRLVIHNPHQRQQPPQTLLSLRFLEMNYSYEFLAFLIHYGFCSCCFQDAPHQNTLIPDKHNILNVYLQFNLLDVFNRSHPVTCLTVLEGRYHNTSQEDFKDNQDDDTYYKIRYGNFLLAKLSRRDIDQAASFIDIPSWQLLEIIGQYDQAIFRDHNFYNCSKNIPRLKQQQDDKDSFNNQPSPSNLSFSPVQPSLYKYLLDFNCKLNTWLLLNENNASKEMKEIYMNLWSNNLIRYIGLKNSTFKSSSSGSGGGSLSGYGNPKRVRCQFVIHPPGQPVDYLVIFVVSTKKLISLTVEHSIPYQTDVLVRETYFDKELAPTEFKLAMEPFNKALVDIFKFQNLSTIDFIKFLLHLSNASSFLKVQSYTSDFVTLAISNNVVIKILFNVSGLNDRIFHAFTRRVSIFVFHLSQLSINFIYLHLEKIEKMQKEEDKDEIQFQFKRLMIASSLGDIDSVYDILNLYCTSRCHHTNNNAQLVLIDQADSSNNGQNRYCTCIKELINRVDQDDQDGMTCLHLASQNHHNQVVKLLLKYVSDINVINNQGQTALHLAMNMDRDICGAENLELIQLLVINGADVSMLDGFGNTPVYYASRNGRIQIIQWLLTNQLNHSINLDVFNNQNINNMSYVVCLQLVHLLQQPL</sequence>
<dbReference type="InterPro" id="IPR002110">
    <property type="entry name" value="Ankyrin_rpt"/>
</dbReference>